<keyword evidence="10" id="KW-1185">Reference proteome</keyword>
<dbReference type="Pfam" id="PF19037">
    <property type="entry name" value="Fuz_longin_2"/>
    <property type="match status" value="1"/>
</dbReference>
<dbReference type="PRINTS" id="PR01546">
    <property type="entry name" value="YEAST73DUF"/>
</dbReference>
<dbReference type="GO" id="GO:0000329">
    <property type="term" value="C:fungal-type vacuole membrane"/>
    <property type="evidence" value="ECO:0007669"/>
    <property type="project" value="TreeGrafter"/>
</dbReference>
<dbReference type="EMBL" id="JAEUBG010003218">
    <property type="protein sequence ID" value="KAH3683132.1"/>
    <property type="molecule type" value="Genomic_DNA"/>
</dbReference>
<keyword evidence="4" id="KW-0653">Protein transport</keyword>
<accession>A0A9P8Q2R6</accession>
<evidence type="ECO:0000256" key="5">
    <source>
        <dbReference type="SAM" id="MobiDB-lite"/>
    </source>
</evidence>
<evidence type="ECO:0000256" key="3">
    <source>
        <dbReference type="ARBA" id="ARBA00018132"/>
    </source>
</evidence>
<dbReference type="InterPro" id="IPR004353">
    <property type="entry name" value="Mon1"/>
</dbReference>
<feature type="region of interest" description="Disordered" evidence="5">
    <location>
        <begin position="1"/>
        <end position="57"/>
    </location>
</feature>
<feature type="domain" description="FUZ/MON1/HPS1 third Longin" evidence="8">
    <location>
        <begin position="473"/>
        <end position="615"/>
    </location>
</feature>
<feature type="domain" description="FUZ/MON1/HPS1 second Longin" evidence="7">
    <location>
        <begin position="342"/>
        <end position="443"/>
    </location>
</feature>
<dbReference type="OrthoDB" id="272411at2759"/>
<reference evidence="9" key="1">
    <citation type="journal article" date="2021" name="Open Biol.">
        <title>Shared evolutionary footprints suggest mitochondrial oxidative damage underlies multiple complex I losses in fungi.</title>
        <authorList>
            <person name="Schikora-Tamarit M.A."/>
            <person name="Marcet-Houben M."/>
            <person name="Nosek J."/>
            <person name="Gabaldon T."/>
        </authorList>
    </citation>
    <scope>NUCLEOTIDE SEQUENCE</scope>
    <source>
        <strain evidence="9">CBS2887</strain>
    </source>
</reference>
<evidence type="ECO:0000256" key="1">
    <source>
        <dbReference type="ARBA" id="ARBA00004380"/>
    </source>
</evidence>
<keyword evidence="4" id="KW-0472">Membrane</keyword>
<dbReference type="Pfam" id="PF19038">
    <property type="entry name" value="Fuz_longin_3"/>
    <property type="match status" value="1"/>
</dbReference>
<gene>
    <name evidence="9" type="ORF">WICPIJ_005875</name>
</gene>
<feature type="compositionally biased region" description="Low complexity" evidence="5">
    <location>
        <begin position="9"/>
        <end position="56"/>
    </location>
</feature>
<protein>
    <recommendedName>
        <fullName evidence="3 4">Vacuolar fusion protein MON1</fullName>
    </recommendedName>
</protein>
<dbReference type="GO" id="GO:0032585">
    <property type="term" value="C:multivesicular body membrane"/>
    <property type="evidence" value="ECO:0007669"/>
    <property type="project" value="UniProtKB-SubCell"/>
</dbReference>
<feature type="region of interest" description="Disordered" evidence="5">
    <location>
        <begin position="531"/>
        <end position="552"/>
    </location>
</feature>
<dbReference type="PANTHER" id="PTHR13027">
    <property type="entry name" value="SAND PROTEIN-RELATED"/>
    <property type="match status" value="1"/>
</dbReference>
<evidence type="ECO:0000256" key="4">
    <source>
        <dbReference type="RuleBase" id="RU367048"/>
    </source>
</evidence>
<keyword evidence="4" id="KW-0072">Autophagy</keyword>
<evidence type="ECO:0000313" key="9">
    <source>
        <dbReference type="EMBL" id="KAH3683132.1"/>
    </source>
</evidence>
<comment type="similarity">
    <text evidence="2 4">Belongs to the MON1/SAND family.</text>
</comment>
<dbReference type="InterPro" id="IPR043971">
    <property type="entry name" value="FUZ/MON1/HPS1_longin_2"/>
</dbReference>
<proteinExistence type="inferred from homology"/>
<comment type="subcellular location">
    <subcellularLocation>
        <location evidence="4">Endosome</location>
        <location evidence="4">Multivesicular body membrane</location>
        <topology evidence="4">Peripheral membrane protein</topology>
    </subcellularLocation>
    <subcellularLocation>
        <location evidence="1 4">Prevacuolar compartment membrane</location>
        <topology evidence="1 4">Peripheral membrane protein</topology>
    </subcellularLocation>
    <subcellularLocation>
        <location evidence="4">Vacuole membrane</location>
        <topology evidence="4">Peripheral membrane protein</topology>
    </subcellularLocation>
</comment>
<dbReference type="Pfam" id="PF19036">
    <property type="entry name" value="Fuz_longin_1"/>
    <property type="match status" value="1"/>
</dbReference>
<dbReference type="GO" id="GO:0016192">
    <property type="term" value="P:vesicle-mediated transport"/>
    <property type="evidence" value="ECO:0007669"/>
    <property type="project" value="InterPro"/>
</dbReference>
<evidence type="ECO:0000259" key="8">
    <source>
        <dbReference type="Pfam" id="PF19038"/>
    </source>
</evidence>
<dbReference type="GO" id="GO:0035658">
    <property type="term" value="C:Mon1-Ccz1 complex"/>
    <property type="evidence" value="ECO:0007669"/>
    <property type="project" value="TreeGrafter"/>
</dbReference>
<dbReference type="InterPro" id="IPR043972">
    <property type="entry name" value="FUZ/MON1/HPS1_longin_1"/>
</dbReference>
<dbReference type="AlphaFoldDB" id="A0A9P8Q2R6"/>
<evidence type="ECO:0000313" key="10">
    <source>
        <dbReference type="Proteomes" id="UP000774326"/>
    </source>
</evidence>
<evidence type="ECO:0000259" key="7">
    <source>
        <dbReference type="Pfam" id="PF19037"/>
    </source>
</evidence>
<feature type="domain" description="FUZ/MON1/HPS1 first Longin" evidence="6">
    <location>
        <begin position="172"/>
        <end position="293"/>
    </location>
</feature>
<name>A0A9P8Q2R6_WICPI</name>
<reference evidence="9" key="2">
    <citation type="submission" date="2021-01" db="EMBL/GenBank/DDBJ databases">
        <authorList>
            <person name="Schikora-Tamarit M.A."/>
        </authorList>
    </citation>
    <scope>NUCLEOTIDE SEQUENCE</scope>
    <source>
        <strain evidence="9">CBS2887</strain>
    </source>
</reference>
<keyword evidence="4" id="KW-0926">Vacuole</keyword>
<keyword evidence="4" id="KW-0813">Transport</keyword>
<evidence type="ECO:0000256" key="2">
    <source>
        <dbReference type="ARBA" id="ARBA00008968"/>
    </source>
</evidence>
<comment type="caution">
    <text evidence="9">The sequence shown here is derived from an EMBL/GenBank/DDBJ whole genome shotgun (WGS) entry which is preliminary data.</text>
</comment>
<organism evidence="9 10">
    <name type="scientific">Wickerhamomyces pijperi</name>
    <name type="common">Yeast</name>
    <name type="synonym">Pichia pijperi</name>
    <dbReference type="NCBI Taxonomy" id="599730"/>
    <lineage>
        <taxon>Eukaryota</taxon>
        <taxon>Fungi</taxon>
        <taxon>Dikarya</taxon>
        <taxon>Ascomycota</taxon>
        <taxon>Saccharomycotina</taxon>
        <taxon>Saccharomycetes</taxon>
        <taxon>Phaffomycetales</taxon>
        <taxon>Wickerhamomycetaceae</taxon>
        <taxon>Wickerhamomyces</taxon>
    </lineage>
</organism>
<dbReference type="GO" id="GO:0006914">
    <property type="term" value="P:autophagy"/>
    <property type="evidence" value="ECO:0007669"/>
    <property type="project" value="UniProtKB-UniRule"/>
</dbReference>
<dbReference type="Proteomes" id="UP000774326">
    <property type="component" value="Unassembled WGS sequence"/>
</dbReference>
<dbReference type="GO" id="GO:0006623">
    <property type="term" value="P:protein targeting to vacuole"/>
    <property type="evidence" value="ECO:0007669"/>
    <property type="project" value="UniProtKB-UniRule"/>
</dbReference>
<keyword evidence="4" id="KW-0967">Endosome</keyword>
<comment type="function">
    <text evidence="4">Required for multiple vacuole delivery pathways including the cytoplasm to vacuole transport (Cvt), autophagy, pexophagy and endocytosis.</text>
</comment>
<dbReference type="InterPro" id="IPR043970">
    <property type="entry name" value="FUZ/MON1/HPS1_longin_3"/>
</dbReference>
<dbReference type="PANTHER" id="PTHR13027:SF7">
    <property type="entry name" value="VACUOLAR FUSION PROTEIN MON1 HOMOLOG"/>
    <property type="match status" value="1"/>
</dbReference>
<evidence type="ECO:0000259" key="6">
    <source>
        <dbReference type="Pfam" id="PF19036"/>
    </source>
</evidence>
<sequence>MNPTMSEETTQQTKDTTTTSNPNQSTTNSPQNDPQIRPRLPSRPSITSTPLSPLTLGTARSLRMAAPTTKTSFENAGKQPTRYSGFLDNNSMYSSMGLNGQSNHDNSDMFTIRTTPTLTIYPAGEDGNYNDAESTFTDRLEQMISRTNSDHNQKQAEDLFDDLHNPVIKDAKVFLILSDAGKLIYAKSSTDDEDQEDEDRYIGYVGLIQTVINSFQLDGSNFKSLIAGSTRLVVMNEAPIILVAVSKLNESEQDLTNQLDLLHSFLLSTLSKPQIIRSFQNKHGFDLRKHLGRADLSGLDALSNSLINFDIGVLVGALQSIRLRKTIRSKLNQVLLNNKNKDILYGLLVAPGGKLISIMRPKRHTLHTTDLQVLFSLVFNQFKDKKNNFDEDEELWMPVCLSKFNANGFLYSFVKFVGNFALVLIAANKNSFFEMRETAQNILKDMITKDLLAPLQEAIRRPITTLEIQVPLVYHFVFKSKKNLQYIVPNLPNEGNVKNLQKYYVKLQSSIDRTSKISITYLKWDSPIKSSSFPPSNSMTPSSSRPPTRSQSTISLSATLNNMNNSDIQDPNSISGLAWSTPNYELLVISSSSGGVKKEDLVTSARAIVNWCRKYEERLFVHNGATF</sequence>